<proteinExistence type="predicted"/>
<name>A0AAC9P8W2_9PROT</name>
<evidence type="ECO:0000313" key="2">
    <source>
        <dbReference type="EMBL" id="APH54951.1"/>
    </source>
</evidence>
<protein>
    <submittedName>
        <fullName evidence="2">Inclusion body associated protein</fullName>
    </submittedName>
</protein>
<dbReference type="RefSeq" id="WP_072572862.1">
    <property type="nucleotide sequence ID" value="NZ_CP018191.1"/>
</dbReference>
<dbReference type="EMBL" id="CP018191">
    <property type="protein sequence ID" value="APH54951.1"/>
    <property type="molecule type" value="Genomic_DNA"/>
</dbReference>
<dbReference type="NCBIfam" id="TIGR01841">
    <property type="entry name" value="phasin"/>
    <property type="match status" value="1"/>
</dbReference>
<accession>A0AAC9P8W2</accession>
<evidence type="ECO:0000259" key="1">
    <source>
        <dbReference type="Pfam" id="PF09361"/>
    </source>
</evidence>
<sequence length="113" mass="12501">MIPGPDDLMAFHRDNLDALLQCSQVWASGFQELSRQWLASAQDGLETATNAMRRMAETRSVQDMIEVQNSFARDVMEKAVVDTSRLADASMRVAEQALAPLTERVSAAVDRMG</sequence>
<reference evidence="3" key="1">
    <citation type="submission" date="2016-11" db="EMBL/GenBank/DDBJ databases">
        <title>Comparative genomic and phenotypic analysis of Granulibacter bethesdensis clinical isolates from patients with chronic granulomatous disease.</title>
        <authorList>
            <person name="Zarember K.A."/>
            <person name="Porcella S.F."/>
            <person name="Chu J."/>
            <person name="Ding L."/>
            <person name="Dahlstrom E."/>
            <person name="Barbian K."/>
            <person name="Martens C."/>
            <person name="Sykora L."/>
            <person name="Kramer S."/>
            <person name="Pettinato A.M."/>
            <person name="Hong H."/>
            <person name="Wald G."/>
            <person name="Berg L.J."/>
            <person name="Rogge L.S."/>
            <person name="Greenberg D.E."/>
            <person name="Falcone E.L."/>
            <person name="Neves J.F."/>
            <person name="Simoes M.J."/>
            <person name="Casal M."/>
            <person name="Rodriguez-Lopez F.C."/>
            <person name="Zelazny A."/>
            <person name="Gallin J.I."/>
            <person name="Holland S.M."/>
        </authorList>
    </citation>
    <scope>NUCLEOTIDE SEQUENCE [LARGE SCALE GENOMIC DNA]</scope>
    <source>
        <strain evidence="3">NIH9.1</strain>
    </source>
</reference>
<dbReference type="InterPro" id="IPR010127">
    <property type="entry name" value="Phasin_subfam-1"/>
</dbReference>
<evidence type="ECO:0000313" key="3">
    <source>
        <dbReference type="Proteomes" id="UP000182373"/>
    </source>
</evidence>
<dbReference type="InterPro" id="IPR018968">
    <property type="entry name" value="Phasin"/>
</dbReference>
<dbReference type="Proteomes" id="UP000182373">
    <property type="component" value="Chromosome"/>
</dbReference>
<organism evidence="2 3">
    <name type="scientific">Granulibacter bethesdensis</name>
    <dbReference type="NCBI Taxonomy" id="364410"/>
    <lineage>
        <taxon>Bacteria</taxon>
        <taxon>Pseudomonadati</taxon>
        <taxon>Pseudomonadota</taxon>
        <taxon>Alphaproteobacteria</taxon>
        <taxon>Acetobacterales</taxon>
        <taxon>Acetobacteraceae</taxon>
        <taxon>Granulibacter</taxon>
    </lineage>
</organism>
<gene>
    <name evidence="2" type="ORF">GbCGDNIH9_5062</name>
</gene>
<dbReference type="AlphaFoldDB" id="A0AAC9P8W2"/>
<feature type="domain" description="Phasin" evidence="1">
    <location>
        <begin position="7"/>
        <end position="105"/>
    </location>
</feature>
<dbReference type="Pfam" id="PF09361">
    <property type="entry name" value="Phasin_2"/>
    <property type="match status" value="1"/>
</dbReference>